<proteinExistence type="predicted"/>
<reference evidence="3 4" key="1">
    <citation type="submission" date="2022-09" db="EMBL/GenBank/DDBJ databases">
        <title>Chelativorans salina sp. nov., a novel slightly halophilic bacterium isolated from a saline lake sediment enrichment.</title>
        <authorList>
            <person name="Gao L."/>
            <person name="Fang B.-Z."/>
            <person name="Li W.-J."/>
        </authorList>
    </citation>
    <scope>NUCLEOTIDE SEQUENCE [LARGE SCALE GENOMIC DNA]</scope>
    <source>
        <strain evidence="3 4">EGI FJ00035</strain>
    </source>
</reference>
<accession>A0ABT2LLL3</accession>
<feature type="transmembrane region" description="Helical" evidence="1">
    <location>
        <begin position="75"/>
        <end position="93"/>
    </location>
</feature>
<protein>
    <submittedName>
        <fullName evidence="3">Tripartite tricarboxylate transporter TctB family protein</fullName>
    </submittedName>
</protein>
<evidence type="ECO:0000313" key="3">
    <source>
        <dbReference type="EMBL" id="MCT7374712.1"/>
    </source>
</evidence>
<feature type="transmembrane region" description="Helical" evidence="1">
    <location>
        <begin position="44"/>
        <end position="63"/>
    </location>
</feature>
<dbReference type="Proteomes" id="UP001320831">
    <property type="component" value="Unassembled WGS sequence"/>
</dbReference>
<feature type="transmembrane region" description="Helical" evidence="1">
    <location>
        <begin position="125"/>
        <end position="145"/>
    </location>
</feature>
<dbReference type="RefSeq" id="WP_260901214.1">
    <property type="nucleotide sequence ID" value="NZ_JAOCZP010000002.1"/>
</dbReference>
<dbReference type="InterPro" id="IPR009936">
    <property type="entry name" value="DUF1468"/>
</dbReference>
<comment type="caution">
    <text evidence="3">The sequence shown here is derived from an EMBL/GenBank/DDBJ whole genome shotgun (WGS) entry which is preliminary data.</text>
</comment>
<name>A0ABT2LLL3_9HYPH</name>
<keyword evidence="1" id="KW-0812">Transmembrane</keyword>
<feature type="transmembrane region" description="Helical" evidence="1">
    <location>
        <begin position="99"/>
        <end position="116"/>
    </location>
</feature>
<sequence length="154" mass="17518">MAMREMRWRKRLLFPLFLLVLTTIYVGATFQITPQFSEGVVGPRFLPLLAALLMYAALVHVIRRELVSDDESGKGAFWQPVAVVLATAAYIALFKPFGYSLATLLYVYALFHIFHYQQGRPLRRLLYAIAVTAVFYGLFTLVFGIRLPTLLDVI</sequence>
<gene>
    <name evidence="3" type="ORF">N5A92_06645</name>
</gene>
<evidence type="ECO:0000313" key="4">
    <source>
        <dbReference type="Proteomes" id="UP001320831"/>
    </source>
</evidence>
<dbReference type="Pfam" id="PF07331">
    <property type="entry name" value="TctB"/>
    <property type="match status" value="1"/>
</dbReference>
<keyword evidence="1" id="KW-0472">Membrane</keyword>
<dbReference type="EMBL" id="JAOCZP010000002">
    <property type="protein sequence ID" value="MCT7374712.1"/>
    <property type="molecule type" value="Genomic_DNA"/>
</dbReference>
<evidence type="ECO:0000259" key="2">
    <source>
        <dbReference type="Pfam" id="PF07331"/>
    </source>
</evidence>
<keyword evidence="1" id="KW-1133">Transmembrane helix</keyword>
<organism evidence="3 4">
    <name type="scientific">Chelativorans salis</name>
    <dbReference type="NCBI Taxonomy" id="2978478"/>
    <lineage>
        <taxon>Bacteria</taxon>
        <taxon>Pseudomonadati</taxon>
        <taxon>Pseudomonadota</taxon>
        <taxon>Alphaproteobacteria</taxon>
        <taxon>Hyphomicrobiales</taxon>
        <taxon>Phyllobacteriaceae</taxon>
        <taxon>Chelativorans</taxon>
    </lineage>
</organism>
<feature type="domain" description="DUF1468" evidence="2">
    <location>
        <begin position="13"/>
        <end position="148"/>
    </location>
</feature>
<evidence type="ECO:0000256" key="1">
    <source>
        <dbReference type="SAM" id="Phobius"/>
    </source>
</evidence>
<keyword evidence="4" id="KW-1185">Reference proteome</keyword>